<dbReference type="InterPro" id="IPR030678">
    <property type="entry name" value="Peptide/Ni-bd"/>
</dbReference>
<name>A0A0G1NKF8_UNCKA</name>
<dbReference type="Gene3D" id="3.90.76.10">
    <property type="entry name" value="Dipeptide-binding Protein, Domain 1"/>
    <property type="match status" value="1"/>
</dbReference>
<dbReference type="GO" id="GO:0015833">
    <property type="term" value="P:peptide transport"/>
    <property type="evidence" value="ECO:0007669"/>
    <property type="project" value="TreeGrafter"/>
</dbReference>
<feature type="domain" description="Solute-binding protein family 5" evidence="4">
    <location>
        <begin position="65"/>
        <end position="299"/>
    </location>
</feature>
<dbReference type="PANTHER" id="PTHR30290">
    <property type="entry name" value="PERIPLASMIC BINDING COMPONENT OF ABC TRANSPORTER"/>
    <property type="match status" value="1"/>
</dbReference>
<keyword evidence="2" id="KW-0813">Transport</keyword>
<comment type="similarity">
    <text evidence="1">Belongs to the bacterial solute-binding protein 5 family.</text>
</comment>
<dbReference type="GO" id="GO:0042597">
    <property type="term" value="C:periplasmic space"/>
    <property type="evidence" value="ECO:0007669"/>
    <property type="project" value="UniProtKB-ARBA"/>
</dbReference>
<gene>
    <name evidence="5" type="ORF">UW82_C0014G0011</name>
</gene>
<dbReference type="PANTHER" id="PTHR30290:SF9">
    <property type="entry name" value="OLIGOPEPTIDE-BINDING PROTEIN APPA"/>
    <property type="match status" value="1"/>
</dbReference>
<evidence type="ECO:0000256" key="3">
    <source>
        <dbReference type="ARBA" id="ARBA00022729"/>
    </source>
</evidence>
<dbReference type="PIRSF" id="PIRSF002741">
    <property type="entry name" value="MppA"/>
    <property type="match status" value="1"/>
</dbReference>
<dbReference type="InterPro" id="IPR039424">
    <property type="entry name" value="SBP_5"/>
</dbReference>
<evidence type="ECO:0000313" key="6">
    <source>
        <dbReference type="Proteomes" id="UP000034504"/>
    </source>
</evidence>
<dbReference type="CDD" id="cd00995">
    <property type="entry name" value="PBP2_NikA_DppA_OppA_like"/>
    <property type="match status" value="1"/>
</dbReference>
<dbReference type="Pfam" id="PF00496">
    <property type="entry name" value="SBP_bac_5"/>
    <property type="match status" value="1"/>
</dbReference>
<evidence type="ECO:0000256" key="2">
    <source>
        <dbReference type="ARBA" id="ARBA00022448"/>
    </source>
</evidence>
<dbReference type="GO" id="GO:1904680">
    <property type="term" value="F:peptide transmembrane transporter activity"/>
    <property type="evidence" value="ECO:0007669"/>
    <property type="project" value="TreeGrafter"/>
</dbReference>
<sequence>MQILQFITYYLLSLIYLLIPSKAFVEGVVGQPASFLPSRAQSQTDKTISSLIYRGLFRYDNFGTLIPDLAEKWEISNEGLVYTIKIKDGQYWSDEAKITADDLIYTSYKIQNLSGVATDKIDALTVRYTLPNKFSPFLSLLTVGVMQNGSDEDYAGLYTASSGPFRVASVKKKGELIKRVILLDLSGKSIQEIVFRFYPNTEELTTAAKLGEINAFLLDEKDHLSDGTVQKDFKLYQYPIQSVYYALFFNLRSEAYKDLAYREKLAKSLNVFEDIKGFGIPVQGAISRNFYTGDKYKSPVFDDVAVIDLLGKEVVIDIPDSPFLAEIASRIKDDWQTRTGASVKLIKHASDEIRSKVIEGRSFDVLLFGQEVGRDPDRYVNWHSTQAEAPGLNLSGFNNVRADRALEEGRKELDPDIRKTHYDEFQRIVNDQVPAIFLHHPYMNYYVNQKVKGLGDKYTFTPADRFLDFNNWYF</sequence>
<evidence type="ECO:0000256" key="1">
    <source>
        <dbReference type="ARBA" id="ARBA00005695"/>
    </source>
</evidence>
<dbReference type="AlphaFoldDB" id="A0A0G1NKF8"/>
<reference evidence="5 6" key="1">
    <citation type="journal article" date="2015" name="Nature">
        <title>rRNA introns, odd ribosomes, and small enigmatic genomes across a large radiation of phyla.</title>
        <authorList>
            <person name="Brown C.T."/>
            <person name="Hug L.A."/>
            <person name="Thomas B.C."/>
            <person name="Sharon I."/>
            <person name="Castelle C.J."/>
            <person name="Singh A."/>
            <person name="Wilkins M.J."/>
            <person name="Williams K.H."/>
            <person name="Banfield J.F."/>
        </authorList>
    </citation>
    <scope>NUCLEOTIDE SEQUENCE [LARGE SCALE GENOMIC DNA]</scope>
</reference>
<comment type="caution">
    <text evidence="5">The sequence shown here is derived from an EMBL/GenBank/DDBJ whole genome shotgun (WGS) entry which is preliminary data.</text>
</comment>
<keyword evidence="3" id="KW-0732">Signal</keyword>
<dbReference type="SUPFAM" id="SSF53850">
    <property type="entry name" value="Periplasmic binding protein-like II"/>
    <property type="match status" value="1"/>
</dbReference>
<evidence type="ECO:0000313" key="5">
    <source>
        <dbReference type="EMBL" id="KKT84659.1"/>
    </source>
</evidence>
<dbReference type="GO" id="GO:0043190">
    <property type="term" value="C:ATP-binding cassette (ABC) transporter complex"/>
    <property type="evidence" value="ECO:0007669"/>
    <property type="project" value="InterPro"/>
</dbReference>
<organism evidence="5 6">
    <name type="scientific">candidate division WWE3 bacterium GW2011_GWC2_44_9</name>
    <dbReference type="NCBI Taxonomy" id="1619125"/>
    <lineage>
        <taxon>Bacteria</taxon>
        <taxon>Katanobacteria</taxon>
    </lineage>
</organism>
<proteinExistence type="inferred from homology"/>
<protein>
    <recommendedName>
        <fullName evidence="4">Solute-binding protein family 5 domain-containing protein</fullName>
    </recommendedName>
</protein>
<evidence type="ECO:0000259" key="4">
    <source>
        <dbReference type="Pfam" id="PF00496"/>
    </source>
</evidence>
<dbReference type="Gene3D" id="3.40.190.10">
    <property type="entry name" value="Periplasmic binding protein-like II"/>
    <property type="match status" value="1"/>
</dbReference>
<dbReference type="Gene3D" id="3.10.105.10">
    <property type="entry name" value="Dipeptide-binding Protein, Domain 3"/>
    <property type="match status" value="1"/>
</dbReference>
<dbReference type="Proteomes" id="UP000034504">
    <property type="component" value="Unassembled WGS sequence"/>
</dbReference>
<dbReference type="InterPro" id="IPR000914">
    <property type="entry name" value="SBP_5_dom"/>
</dbReference>
<dbReference type="EMBL" id="LCJU01000014">
    <property type="protein sequence ID" value="KKT84659.1"/>
    <property type="molecule type" value="Genomic_DNA"/>
</dbReference>
<accession>A0A0G1NKF8</accession>